<reference evidence="9" key="1">
    <citation type="submission" date="2015-09" db="EMBL/GenBank/DDBJ databases">
        <authorList>
            <consortium name="Pathogen Informatics"/>
        </authorList>
    </citation>
    <scope>NUCLEOTIDE SEQUENCE [LARGE SCALE GENOMIC DNA]</scope>
    <source>
        <strain evidence="9">Lake Konstanz</strain>
    </source>
</reference>
<dbReference type="InterPro" id="IPR050474">
    <property type="entry name" value="Hel308_SKI2-like"/>
</dbReference>
<dbReference type="SMART" id="SM00487">
    <property type="entry name" value="DEXDc"/>
    <property type="match status" value="2"/>
</dbReference>
<dbReference type="PROSITE" id="PS51194">
    <property type="entry name" value="HELICASE_CTER"/>
    <property type="match status" value="1"/>
</dbReference>
<dbReference type="InterPro" id="IPR057842">
    <property type="entry name" value="WH_MER3"/>
</dbReference>
<dbReference type="SUPFAM" id="SSF81296">
    <property type="entry name" value="E set domains"/>
    <property type="match status" value="1"/>
</dbReference>
<dbReference type="InterPro" id="IPR035892">
    <property type="entry name" value="C2_domain_sf"/>
</dbReference>
<dbReference type="InterPro" id="IPR014756">
    <property type="entry name" value="Ig_E-set"/>
</dbReference>
<dbReference type="EMBL" id="CYKH01002069">
    <property type="protein sequence ID" value="CUG92626.1"/>
    <property type="molecule type" value="Genomic_DNA"/>
</dbReference>
<keyword evidence="4" id="KW-0067">ATP-binding</keyword>
<dbReference type="GO" id="GO:0004386">
    <property type="term" value="F:helicase activity"/>
    <property type="evidence" value="ECO:0007669"/>
    <property type="project" value="UniProtKB-KW"/>
</dbReference>
<dbReference type="GO" id="GO:0003676">
    <property type="term" value="F:nucleic acid binding"/>
    <property type="evidence" value="ECO:0007669"/>
    <property type="project" value="InterPro"/>
</dbReference>
<feature type="domain" description="Helicase C-terminal" evidence="7">
    <location>
        <begin position="601"/>
        <end position="796"/>
    </location>
</feature>
<name>A0A0S4JQT9_BODSA</name>
<feature type="domain" description="Helicase ATP-binding" evidence="6">
    <location>
        <begin position="1264"/>
        <end position="1458"/>
    </location>
</feature>
<keyword evidence="9" id="KW-1185">Reference proteome</keyword>
<dbReference type="InterPro" id="IPR001650">
    <property type="entry name" value="Helicase_C-like"/>
</dbReference>
<protein>
    <submittedName>
        <fullName evidence="8">ATP-dependent DEAD/DEAH box RNA helicase, putative</fullName>
    </submittedName>
</protein>
<dbReference type="Proteomes" id="UP000051952">
    <property type="component" value="Unassembled WGS sequence"/>
</dbReference>
<dbReference type="PANTHER" id="PTHR47961:SF4">
    <property type="entry name" value="ACTIVATING SIGNAL COINTEGRATOR 1 COMPLEX SUBUNIT 3"/>
    <property type="match status" value="1"/>
</dbReference>
<dbReference type="FunFam" id="1.10.10.10:FF:000024">
    <property type="entry name" value="U5 small nuclear ribonucleoprotein helicase"/>
    <property type="match status" value="1"/>
</dbReference>
<keyword evidence="1" id="KW-0547">Nucleotide-binding</keyword>
<feature type="compositionally biased region" description="Acidic residues" evidence="5">
    <location>
        <begin position="125"/>
        <end position="135"/>
    </location>
</feature>
<evidence type="ECO:0000256" key="5">
    <source>
        <dbReference type="SAM" id="MobiDB-lite"/>
    </source>
</evidence>
<evidence type="ECO:0000313" key="8">
    <source>
        <dbReference type="EMBL" id="CUG92626.1"/>
    </source>
</evidence>
<sequence length="2146" mass="238134">MSYQPHSTTTQHAYEEFLRDVRRWVPPGLDSVLSFAEDLIDLIQKGKRNGTSNLRDEINGHFGGPLPQDAIHRMVERALQLTDFVGSANTHDDDDEELLSSAGGDSSSSEDEKDDGLRDTVDSSIDGDEDGEDDLGYQRIPFLDVAGNSRFLLEAMRRLFPSSTPADCQIHETKVLNFLRERGSDAGVVETQLTACLGAYDDESIGEWITSAVESRWTIVYGLAYANSSTQVEKDRVIAALLEHAKSDRDAEALYVEITGRDINGGHTTAGGQDDDDTSDNFANHLKAVDIRGLQFSDERSPFRNTKIAIPRGIQFETHQEIVLPPSELFRGEVKRTSVTEFPGWARPAFPDYMTSLNRMQSIVYPCAFTSSENMLVCAPTGAGKTNVAMMSILRCLANVYRPATGTFDVSELKMVYVAPMKALVQEVVQTFSKRLNPLGISVAELSGDASLSKQQLAETQLIVTTPEKWDVVTRKSMDLGVAALVRLIIIDEIHLLHNDRGPVLEAIVARFKLQSRQQQQRGGDNDAQRKKDSYFSHTRFVGLSATLPNYEDVASFMQVDRNKGLFHFDSSFREVPLRQTYCQAFKVKGMNSAEVLNTVAYKKAMEHAHHEQVMVFVHSRKDTEFTATFMLQKARFENKADSIMRPGSDSERAVHEAIAEVEASGGTVREALKQLLPRGFAVHHAGMSREERSLVEDLFLHRHLKVLVCTSTLAWGVNLPANAVVVKGTQVFSAEKGGTTLLSVLDVLQMFGRAGRVGFGSALGEACIITSTPEDLSYYLGALNQQLPIESRFLDRVIDALNAEVVLGSVRSIADAAQWLQCTYFYVRMRQHPQLYGTKGPTTRDPMCLQHVHNIAHTAALHLHSSKLIEYDQNSKALRSTELGRIASHYYLVHESMRTYQQHMWEGMHETDLFQLFSLSHEFTHISVRPDEGAQLRELLACCPIAVSDGPTTTAAKVNVLLQCYISNMSLIGLPLMSELVYIKDSAQRILRALYDIAVERGYGLTARSVLRMFLMVLHRQWAVQSPLRQVRKLMASQTFQTIVDTLESRRVDWETLQDLSLEDLQELLKRDRVAEAAHECIRRVPRYKLQVAARPLTRKLLNIDLDITPFYNYDDELHNASRELLLTIEHNNGTILHHESIFLPRDRLQHATDDGASGPCVQMTIGVPLVDPKPCYYFVRCVSPAWIGCEAVAPVSLMNITVPAPKLPNIEMEDISPTTTADDEEDGLLVEKMLKPYHLDAVGAQFFSFPAFTKLQANALEAIFADESPDIFAGVPMGAGKTTLAELFALRFLLDRNSTDSARPQLLYVTATNTVASRRFEEWSYKFQELLSNDNNSSSTTTANIVQLTAASALRDDVAQQLANAAIIITSPDGITPLLRRGGEGLHGVTYMVVDHAHLLRDTRLRAFECCISRLLSPPYLLNHGARRPRLLVLSLPTANCEDLCRWLKIKVAFNYGKSFWRFQTQLVGCEVGGYHNRYAQATLFAVRGILAAHGGASKLVFVPSAKDALDFAEQLVTARAKKQQSSPMEEGGVAIPSDVTDEIEDKETRLLLEQHAIGLITTRTSVGDIALQLSLVEDPPTSPSGTAVGVTVIATFESAWRLPAAVFDHCVICLPERSAGSASSLEADELGAQLHADCSISETLQMVSRGRTGCTLYCRRSQRWVLHQFLNEPLPVESCNRDAYDFRETINAAIAQGYVHSMNDVLSVLKTHYIFQHLKGNPSFHGLTHDSERPRHLSAIAGRAVLSLANDLNCIEYDGSAFTVKASSRGVAAAFHCISMDTLEMLSGEEMSTSSGGMSNLSSILLGVCRAEEISLGSLRDVTIIRRHEAAALQVAARTLRSSFDVSYLNLDYSAPETKAYLLMLMRCSRWKWEGLSEQVYGAASRDTVAPAAVLAQLDNDADVVVPIVLQVLRSAVELVDRKEAICIRNMMCLAQCIQRRVWIDDSEVSQLSTVQKFPDLLDAWTGARTLDGLIAAAASPTAITEWAGRWRPQLSNEKQVERKIAVITTLLSEDITNVPQMTTLSARAELQEVSEGTFVCVVSITSTIAFQQLQQQQNQLPHEQEEAWVVVESTTKVDVAPQKTLGARTAWYMPSSSPHTSALQSRIVFPLEEIEDEDNVELRVRIALTGWRVMGDSAVPME</sequence>
<evidence type="ECO:0000259" key="6">
    <source>
        <dbReference type="PROSITE" id="PS51192"/>
    </source>
</evidence>
<accession>A0A0S4JQT9</accession>
<dbReference type="SUPFAM" id="SSF46785">
    <property type="entry name" value="Winged helix' DNA-binding domain"/>
    <property type="match status" value="1"/>
</dbReference>
<evidence type="ECO:0000259" key="7">
    <source>
        <dbReference type="PROSITE" id="PS51194"/>
    </source>
</evidence>
<organism evidence="8 9">
    <name type="scientific">Bodo saltans</name>
    <name type="common">Flagellated protozoan</name>
    <dbReference type="NCBI Taxonomy" id="75058"/>
    <lineage>
        <taxon>Eukaryota</taxon>
        <taxon>Discoba</taxon>
        <taxon>Euglenozoa</taxon>
        <taxon>Kinetoplastea</taxon>
        <taxon>Metakinetoplastina</taxon>
        <taxon>Eubodonida</taxon>
        <taxon>Bodonidae</taxon>
        <taxon>Bodo</taxon>
    </lineage>
</organism>
<dbReference type="Gene3D" id="1.10.150.20">
    <property type="entry name" value="5' to 3' exonuclease, C-terminal subdomain"/>
    <property type="match status" value="1"/>
</dbReference>
<dbReference type="InterPro" id="IPR036388">
    <property type="entry name" value="WH-like_DNA-bd_sf"/>
</dbReference>
<evidence type="ECO:0000256" key="1">
    <source>
        <dbReference type="ARBA" id="ARBA00022741"/>
    </source>
</evidence>
<dbReference type="Gene3D" id="2.60.40.150">
    <property type="entry name" value="C2 domain"/>
    <property type="match status" value="1"/>
</dbReference>
<dbReference type="GO" id="GO:0005524">
    <property type="term" value="F:ATP binding"/>
    <property type="evidence" value="ECO:0007669"/>
    <property type="project" value="UniProtKB-KW"/>
</dbReference>
<dbReference type="InterPro" id="IPR036390">
    <property type="entry name" value="WH_DNA-bd_sf"/>
</dbReference>
<dbReference type="InterPro" id="IPR014001">
    <property type="entry name" value="Helicase_ATP-bd"/>
</dbReference>
<feature type="domain" description="Helicase ATP-binding" evidence="6">
    <location>
        <begin position="366"/>
        <end position="566"/>
    </location>
</feature>
<dbReference type="OrthoDB" id="5575at2759"/>
<dbReference type="InterPro" id="IPR004179">
    <property type="entry name" value="Sec63-dom"/>
</dbReference>
<evidence type="ECO:0000256" key="3">
    <source>
        <dbReference type="ARBA" id="ARBA00022806"/>
    </source>
</evidence>
<dbReference type="PANTHER" id="PTHR47961">
    <property type="entry name" value="DNA POLYMERASE THETA, PUTATIVE (AFU_ORTHOLOGUE AFUA_1G05260)-RELATED"/>
    <property type="match status" value="1"/>
</dbReference>
<dbReference type="SUPFAM" id="SSF52540">
    <property type="entry name" value="P-loop containing nucleoside triphosphate hydrolases"/>
    <property type="match status" value="2"/>
</dbReference>
<dbReference type="Gene3D" id="1.10.10.10">
    <property type="entry name" value="Winged helix-like DNA-binding domain superfamily/Winged helix DNA-binding domain"/>
    <property type="match status" value="2"/>
</dbReference>
<dbReference type="SUPFAM" id="SSF158702">
    <property type="entry name" value="Sec63 N-terminal domain-like"/>
    <property type="match status" value="2"/>
</dbReference>
<evidence type="ECO:0000256" key="2">
    <source>
        <dbReference type="ARBA" id="ARBA00022801"/>
    </source>
</evidence>
<dbReference type="PIRSF" id="PIRSF039073">
    <property type="entry name" value="BRR2"/>
    <property type="match status" value="1"/>
</dbReference>
<dbReference type="FunFam" id="3.40.50.300:FF:003287">
    <property type="entry name" value="U5 small nuclear ribonucleoprotein 200 kDa helicase"/>
    <property type="match status" value="1"/>
</dbReference>
<gene>
    <name evidence="8" type="ORF">BSAL_38555</name>
</gene>
<feature type="region of interest" description="Disordered" evidence="5">
    <location>
        <begin position="87"/>
        <end position="135"/>
    </location>
</feature>
<dbReference type="OMA" id="LHNERGP"/>
<dbReference type="SMART" id="SM00973">
    <property type="entry name" value="Sec63"/>
    <property type="match status" value="1"/>
</dbReference>
<dbReference type="VEuPathDB" id="TriTrypDB:BSAL_38555"/>
<dbReference type="InterPro" id="IPR011545">
    <property type="entry name" value="DEAD/DEAH_box_helicase_dom"/>
</dbReference>
<dbReference type="Pfam" id="PF02889">
    <property type="entry name" value="Sec63"/>
    <property type="match status" value="2"/>
</dbReference>
<dbReference type="Gene3D" id="3.40.50.300">
    <property type="entry name" value="P-loop containing nucleotide triphosphate hydrolases"/>
    <property type="match status" value="4"/>
</dbReference>
<keyword evidence="3 8" id="KW-0347">Helicase</keyword>
<evidence type="ECO:0000313" key="9">
    <source>
        <dbReference type="Proteomes" id="UP000051952"/>
    </source>
</evidence>
<dbReference type="CDD" id="cd18795">
    <property type="entry name" value="SF2_C_Ski2"/>
    <property type="match status" value="1"/>
</dbReference>
<dbReference type="Gene3D" id="1.10.3380.10">
    <property type="entry name" value="Sec63 N-terminal domain-like domain"/>
    <property type="match status" value="2"/>
</dbReference>
<dbReference type="GO" id="GO:0016787">
    <property type="term" value="F:hydrolase activity"/>
    <property type="evidence" value="ECO:0007669"/>
    <property type="project" value="UniProtKB-KW"/>
</dbReference>
<dbReference type="InterPro" id="IPR027417">
    <property type="entry name" value="P-loop_NTPase"/>
</dbReference>
<evidence type="ECO:0000256" key="4">
    <source>
        <dbReference type="ARBA" id="ARBA00022840"/>
    </source>
</evidence>
<keyword evidence="2" id="KW-0378">Hydrolase</keyword>
<dbReference type="SMART" id="SM00490">
    <property type="entry name" value="HELICc"/>
    <property type="match status" value="1"/>
</dbReference>
<dbReference type="Pfam" id="PF23445">
    <property type="entry name" value="WHD_SNRNP200"/>
    <property type="match status" value="1"/>
</dbReference>
<dbReference type="PROSITE" id="PS51192">
    <property type="entry name" value="HELICASE_ATP_BIND_1"/>
    <property type="match status" value="2"/>
</dbReference>
<dbReference type="Pfam" id="PF00270">
    <property type="entry name" value="DEAD"/>
    <property type="match status" value="2"/>
</dbReference>
<dbReference type="Pfam" id="PF00271">
    <property type="entry name" value="Helicase_C"/>
    <property type="match status" value="1"/>
</dbReference>
<proteinExistence type="predicted"/>